<name>A0A927GQ56_STRGL</name>
<dbReference type="SMART" id="SM00345">
    <property type="entry name" value="HTH_GNTR"/>
    <property type="match status" value="1"/>
</dbReference>
<dbReference type="InterPro" id="IPR036390">
    <property type="entry name" value="WH_DNA-bd_sf"/>
</dbReference>
<dbReference type="PANTHER" id="PTHR44846:SF17">
    <property type="entry name" value="GNTR-FAMILY TRANSCRIPTIONAL REGULATOR"/>
    <property type="match status" value="1"/>
</dbReference>
<dbReference type="SUPFAM" id="SSF46785">
    <property type="entry name" value="Winged helix' DNA-binding domain"/>
    <property type="match status" value="1"/>
</dbReference>
<dbReference type="InterPro" id="IPR000524">
    <property type="entry name" value="Tscrpt_reg_HTH_GntR"/>
</dbReference>
<keyword evidence="3" id="KW-0804">Transcription</keyword>
<dbReference type="EMBL" id="JACWUS010000058">
    <property type="protein sequence ID" value="MBD2830732.1"/>
    <property type="molecule type" value="Genomic_DNA"/>
</dbReference>
<dbReference type="Pfam" id="PF00392">
    <property type="entry name" value="GntR"/>
    <property type="match status" value="1"/>
</dbReference>
<dbReference type="Gene3D" id="1.10.10.10">
    <property type="entry name" value="Winged helix-like DNA-binding domain superfamily/Winged helix DNA-binding domain"/>
    <property type="match status" value="1"/>
</dbReference>
<proteinExistence type="predicted"/>
<dbReference type="SMART" id="SM00866">
    <property type="entry name" value="UTRA"/>
    <property type="match status" value="1"/>
</dbReference>
<dbReference type="CDD" id="cd07377">
    <property type="entry name" value="WHTH_GntR"/>
    <property type="match status" value="1"/>
</dbReference>
<dbReference type="InterPro" id="IPR011663">
    <property type="entry name" value="UTRA"/>
</dbReference>
<evidence type="ECO:0000256" key="3">
    <source>
        <dbReference type="ARBA" id="ARBA00023163"/>
    </source>
</evidence>
<dbReference type="GO" id="GO:0003677">
    <property type="term" value="F:DNA binding"/>
    <property type="evidence" value="ECO:0007669"/>
    <property type="project" value="UniProtKB-KW"/>
</dbReference>
<protein>
    <submittedName>
        <fullName evidence="5">GntR family transcriptional regulator</fullName>
    </submittedName>
</protein>
<dbReference type="GO" id="GO:0003700">
    <property type="term" value="F:DNA-binding transcription factor activity"/>
    <property type="evidence" value="ECO:0007669"/>
    <property type="project" value="InterPro"/>
</dbReference>
<comment type="caution">
    <text evidence="5">The sequence shown here is derived from an EMBL/GenBank/DDBJ whole genome shotgun (WGS) entry which is preliminary data.</text>
</comment>
<evidence type="ECO:0000313" key="5">
    <source>
        <dbReference type="EMBL" id="MBD2830732.1"/>
    </source>
</evidence>
<dbReference type="SUPFAM" id="SSF64288">
    <property type="entry name" value="Chorismate lyase-like"/>
    <property type="match status" value="1"/>
</dbReference>
<dbReference type="InterPro" id="IPR036388">
    <property type="entry name" value="WH-like_DNA-bd_sf"/>
</dbReference>
<accession>A0A927GQ56</accession>
<dbReference type="PANTHER" id="PTHR44846">
    <property type="entry name" value="MANNOSYL-D-GLYCERATE TRANSPORT/METABOLISM SYSTEM REPRESSOR MNGR-RELATED"/>
    <property type="match status" value="1"/>
</dbReference>
<dbReference type="Pfam" id="PF07702">
    <property type="entry name" value="UTRA"/>
    <property type="match status" value="1"/>
</dbReference>
<dbReference type="PRINTS" id="PR00035">
    <property type="entry name" value="HTHGNTR"/>
</dbReference>
<dbReference type="PROSITE" id="PS50949">
    <property type="entry name" value="HTH_GNTR"/>
    <property type="match status" value="1"/>
</dbReference>
<evidence type="ECO:0000256" key="2">
    <source>
        <dbReference type="ARBA" id="ARBA00023125"/>
    </source>
</evidence>
<feature type="domain" description="HTH gntR-type" evidence="4">
    <location>
        <begin position="8"/>
        <end position="76"/>
    </location>
</feature>
<dbReference type="GO" id="GO:0045892">
    <property type="term" value="P:negative regulation of DNA-templated transcription"/>
    <property type="evidence" value="ECO:0007669"/>
    <property type="project" value="TreeGrafter"/>
</dbReference>
<reference evidence="5" key="1">
    <citation type="journal article" date="2020" name="PLoS ONE">
        <title>Isolation and characterization of Streptomyces bacteriophages and Streptomyces strains encoding biosynthetic arsenals: Streptomyces strains and phages for antibiotic discovery.</title>
        <authorList>
            <person name="Montano E.T."/>
            <person name="Nideffer J.F."/>
            <person name="Brumage L."/>
            <person name="Erb M."/>
            <person name="Derman A.I."/>
            <person name="Davis J.P."/>
            <person name="Estrada E."/>
            <person name="Fu S."/>
            <person name="Le D."/>
            <person name="Vuppala A."/>
            <person name="Tran C."/>
            <person name="Luterstein E."/>
            <person name="Lakkaraju S."/>
            <person name="Panchagnula S."/>
            <person name="Ren C."/>
            <person name="Doan J."/>
            <person name="Tran S."/>
            <person name="Soriano J."/>
            <person name="Fujita Y."/>
            <person name="Gutala P."/>
            <person name="Fujii Q."/>
            <person name="Lee M."/>
            <person name="Bui A."/>
            <person name="Villarreal C."/>
            <person name="Shing S.R."/>
            <person name="Kim S."/>
            <person name="Freeman D."/>
            <person name="Racha V."/>
            <person name="Ho A."/>
            <person name="Kumar P."/>
            <person name="Falah K."/>
            <person name="Dawson T."/>
            <person name="Enustun E."/>
            <person name="Prichard A."/>
            <person name="Gomez A."/>
            <person name="Khanna K."/>
            <person name="Trigg S."/>
            <person name="Fernandez L."/>
            <person name="Pogliano K."/>
            <person name="Pogliano J."/>
        </authorList>
    </citation>
    <scope>NUCLEOTIDE SEQUENCE</scope>
    <source>
        <strain evidence="5">QF2</strain>
    </source>
</reference>
<dbReference type="InterPro" id="IPR028978">
    <property type="entry name" value="Chorismate_lyase_/UTRA_dom_sf"/>
</dbReference>
<evidence type="ECO:0000256" key="1">
    <source>
        <dbReference type="ARBA" id="ARBA00023015"/>
    </source>
</evidence>
<dbReference type="AlphaFoldDB" id="A0A927GQ56"/>
<keyword evidence="1" id="KW-0805">Transcription regulation</keyword>
<evidence type="ECO:0000259" key="4">
    <source>
        <dbReference type="PROSITE" id="PS50949"/>
    </source>
</evidence>
<dbReference type="InterPro" id="IPR050679">
    <property type="entry name" value="Bact_HTH_transcr_reg"/>
</dbReference>
<gene>
    <name evidence="5" type="ORF">ID875_32715</name>
</gene>
<sequence length="263" mass="29909">MDPMKMNTPIYQRVADDLRSEISDGTRPPGSQLPTEAELQEKYGATRYTVRQGLAALVNEGLIVSRRPLGHFVREIHPMVYRPQQEFRKKQPELDIFTQLLADEGNGRQPSQEIEVSIVQPTSTTIDRLKLDSEELLAVRRRTRYIDGEPYNINDSYVRLGFVQDSEYMSPVDVARGTNQVLADLGKPLVRALDEIYVRMPKPDEASRLKLGPGTPVAEHIVTTYTFEDEPVQVTVNIVPGDRHVIVFERNREWPPVEEGENA</sequence>
<keyword evidence="2" id="KW-0238">DNA-binding</keyword>
<organism evidence="5">
    <name type="scientific">Streptomyces globisporus</name>
    <dbReference type="NCBI Taxonomy" id="1908"/>
    <lineage>
        <taxon>Bacteria</taxon>
        <taxon>Bacillati</taxon>
        <taxon>Actinomycetota</taxon>
        <taxon>Actinomycetes</taxon>
        <taxon>Kitasatosporales</taxon>
        <taxon>Streptomycetaceae</taxon>
        <taxon>Streptomyces</taxon>
    </lineage>
</organism>
<dbReference type="Gene3D" id="3.40.1410.10">
    <property type="entry name" value="Chorismate lyase-like"/>
    <property type="match status" value="1"/>
</dbReference>